<sequence>MSQSPDHRAARPSGPHDGSSSKVNGMLERFRGLSRSRRIGFAIWAVLMVLGGVMMVVAWQGRPVAGDCLTGLEEGLTGYPIVECDDPAAVWKVVGDAEGERDDSDLGTCDGQPDGQRINENVGRNSSWEMCVVPHRP</sequence>
<evidence type="ECO:0000256" key="1">
    <source>
        <dbReference type="SAM" id="MobiDB-lite"/>
    </source>
</evidence>
<evidence type="ECO:0000313" key="4">
    <source>
        <dbReference type="Proteomes" id="UP000321617"/>
    </source>
</evidence>
<proteinExistence type="predicted"/>
<dbReference type="Proteomes" id="UP000321617">
    <property type="component" value="Unassembled WGS sequence"/>
</dbReference>
<evidence type="ECO:0000256" key="2">
    <source>
        <dbReference type="SAM" id="Phobius"/>
    </source>
</evidence>
<accession>A0A562VC04</accession>
<feature type="region of interest" description="Disordered" evidence="1">
    <location>
        <begin position="1"/>
        <end position="23"/>
    </location>
</feature>
<dbReference type="EMBL" id="VLLL01000005">
    <property type="protein sequence ID" value="TWJ15414.1"/>
    <property type="molecule type" value="Genomic_DNA"/>
</dbReference>
<name>A0A562VC04_9ACTN</name>
<dbReference type="AlphaFoldDB" id="A0A562VC04"/>
<keyword evidence="2" id="KW-0472">Membrane</keyword>
<reference evidence="3 4" key="1">
    <citation type="journal article" date="2013" name="Stand. Genomic Sci.">
        <title>Genomic Encyclopedia of Type Strains, Phase I: The one thousand microbial genomes (KMG-I) project.</title>
        <authorList>
            <person name="Kyrpides N.C."/>
            <person name="Woyke T."/>
            <person name="Eisen J.A."/>
            <person name="Garrity G."/>
            <person name="Lilburn T.G."/>
            <person name="Beck B.J."/>
            <person name="Whitman W.B."/>
            <person name="Hugenholtz P."/>
            <person name="Klenk H.P."/>
        </authorList>
    </citation>
    <scope>NUCLEOTIDE SEQUENCE [LARGE SCALE GENOMIC DNA]</scope>
    <source>
        <strain evidence="3 4">DSM 45044</strain>
    </source>
</reference>
<keyword evidence="2" id="KW-0812">Transmembrane</keyword>
<organism evidence="3 4">
    <name type="scientific">Stackebrandtia albiflava</name>
    <dbReference type="NCBI Taxonomy" id="406432"/>
    <lineage>
        <taxon>Bacteria</taxon>
        <taxon>Bacillati</taxon>
        <taxon>Actinomycetota</taxon>
        <taxon>Actinomycetes</taxon>
        <taxon>Glycomycetales</taxon>
        <taxon>Glycomycetaceae</taxon>
        <taxon>Stackebrandtia</taxon>
    </lineage>
</organism>
<evidence type="ECO:0000313" key="3">
    <source>
        <dbReference type="EMBL" id="TWJ15414.1"/>
    </source>
</evidence>
<protein>
    <submittedName>
        <fullName evidence="3">Uncharacterized protein</fullName>
    </submittedName>
</protein>
<keyword evidence="2" id="KW-1133">Transmembrane helix</keyword>
<comment type="caution">
    <text evidence="3">The sequence shown here is derived from an EMBL/GenBank/DDBJ whole genome shotgun (WGS) entry which is preliminary data.</text>
</comment>
<gene>
    <name evidence="3" type="ORF">LX16_1117</name>
</gene>
<feature type="transmembrane region" description="Helical" evidence="2">
    <location>
        <begin position="39"/>
        <end position="59"/>
    </location>
</feature>
<keyword evidence="4" id="KW-1185">Reference proteome</keyword>